<evidence type="ECO:0000256" key="3">
    <source>
        <dbReference type="ARBA" id="ARBA00022692"/>
    </source>
</evidence>
<dbReference type="GO" id="GO:0020037">
    <property type="term" value="F:heme binding"/>
    <property type="evidence" value="ECO:0007669"/>
    <property type="project" value="InterPro"/>
</dbReference>
<comment type="caution">
    <text evidence="14">The sequence shown here is derived from an EMBL/GenBank/DDBJ whole genome shotgun (WGS) entry which is preliminary data.</text>
</comment>
<keyword evidence="7" id="KW-0560">Oxidoreductase</keyword>
<dbReference type="PANTHER" id="PTHR24286:SF194">
    <property type="entry name" value="STEROID (22S)-HYDROXYLASE"/>
    <property type="match status" value="1"/>
</dbReference>
<dbReference type="GO" id="GO:0004497">
    <property type="term" value="F:monooxygenase activity"/>
    <property type="evidence" value="ECO:0007669"/>
    <property type="project" value="InterPro"/>
</dbReference>
<comment type="catalytic activity">
    <reaction evidence="10">
        <text>cholesterol + reduced [NADPH--hemoprotein reductase] + O2 = (22S)-22-hydroxycholesterol + oxidized [NADPH--hemoprotein reductase] + H2O + H(+)</text>
        <dbReference type="Rhea" id="RHEA:69839"/>
        <dbReference type="Rhea" id="RHEA-COMP:11964"/>
        <dbReference type="Rhea" id="RHEA-COMP:11965"/>
        <dbReference type="ChEBI" id="CHEBI:1301"/>
        <dbReference type="ChEBI" id="CHEBI:15377"/>
        <dbReference type="ChEBI" id="CHEBI:15378"/>
        <dbReference type="ChEBI" id="CHEBI:15379"/>
        <dbReference type="ChEBI" id="CHEBI:16113"/>
        <dbReference type="ChEBI" id="CHEBI:57618"/>
        <dbReference type="ChEBI" id="CHEBI:58210"/>
    </reaction>
    <physiologicalReaction direction="left-to-right" evidence="10">
        <dbReference type="Rhea" id="RHEA:69840"/>
    </physiologicalReaction>
</comment>
<comment type="subcellular location">
    <subcellularLocation>
        <location evidence="1">Membrane</location>
        <topology evidence="1">Single-pass membrane protein</topology>
    </subcellularLocation>
</comment>
<comment type="cofactor">
    <cofactor evidence="12">
        <name>heme</name>
        <dbReference type="ChEBI" id="CHEBI:30413"/>
    </cofactor>
</comment>
<accession>A0AAD7KRD4</accession>
<evidence type="ECO:0000256" key="8">
    <source>
        <dbReference type="ARBA" id="ARBA00023004"/>
    </source>
</evidence>
<dbReference type="FunFam" id="1.10.630.10:FF:000061">
    <property type="entry name" value="Cytochrome P450 90B1"/>
    <property type="match status" value="1"/>
</dbReference>
<evidence type="ECO:0000256" key="7">
    <source>
        <dbReference type="ARBA" id="ARBA00023002"/>
    </source>
</evidence>
<feature type="binding site" description="axial binding residue" evidence="12">
    <location>
        <position position="435"/>
    </location>
    <ligand>
        <name>heme</name>
        <dbReference type="ChEBI" id="CHEBI:30413"/>
    </ligand>
    <ligandPart>
        <name>Fe</name>
        <dbReference type="ChEBI" id="CHEBI:18248"/>
    </ligandPart>
</feature>
<dbReference type="GO" id="GO:0016705">
    <property type="term" value="F:oxidoreductase activity, acting on paired donors, with incorporation or reduction of molecular oxygen"/>
    <property type="evidence" value="ECO:0007669"/>
    <property type="project" value="InterPro"/>
</dbReference>
<dbReference type="GO" id="GO:0016125">
    <property type="term" value="P:sterol metabolic process"/>
    <property type="evidence" value="ECO:0007669"/>
    <property type="project" value="TreeGrafter"/>
</dbReference>
<dbReference type="GO" id="GO:0016020">
    <property type="term" value="C:membrane"/>
    <property type="evidence" value="ECO:0007669"/>
    <property type="project" value="UniProtKB-SubCell"/>
</dbReference>
<evidence type="ECO:0000256" key="4">
    <source>
        <dbReference type="ARBA" id="ARBA00022723"/>
    </source>
</evidence>
<dbReference type="InterPro" id="IPR036396">
    <property type="entry name" value="Cyt_P450_sf"/>
</dbReference>
<keyword evidence="11" id="KW-0444">Lipid biosynthesis</keyword>
<proteinExistence type="inferred from homology"/>
<evidence type="ECO:0000256" key="12">
    <source>
        <dbReference type="PIRSR" id="PIRSR602401-1"/>
    </source>
</evidence>
<keyword evidence="8 12" id="KW-0408">Iron</keyword>
<dbReference type="GO" id="GO:0010268">
    <property type="term" value="P:brassinosteroid homeostasis"/>
    <property type="evidence" value="ECO:0007669"/>
    <property type="project" value="TreeGrafter"/>
</dbReference>
<sequence length="488" mass="55783">MSDSQLILYSITSIIVLLIIFFLIKRRQPKLNLPPGKMGWPFLGETLGYLKPYPATTIGEFMQEHIERYGNIYKSNLFGEPTIVSADAGLNRFILQNEGKLFECSYPRSIGGILGKWSMLVLVGDMHRDMRVISLNFLSHARLRTHLFREVEKHTLLVLNSWKENSSFSAQDEAKRFTFNLMAKHIMSMDPGKLETEQLKKEYVTFMKGVISAPLDFPGTPYRRALKSRSTILKFIEGKMVERVQKMKEGNESFGEEDLLNWVLKHTNLTTEQILDLMLSLLFAGHETSSVAIALAIYFLPGCPRAIQELKEEHIEIARAKKKSGEIELTWDDYKKMEFTQCVINETLRLGNVVRFLHRKAIKDVHFQGYDIPCGWKVLPVIAAVHLDPSLFDEPHHFDPWRWQTNGSRGPSSSCASVTPNNNIFMAFGGGPRLCSGSELAKLEMAVFIHHLILNFQWEISDADQAFAHPYLEFPKGLPIRVQRHSLL</sequence>
<comment type="similarity">
    <text evidence="2">Belongs to the cytochrome P450 family.</text>
</comment>
<dbReference type="InterPro" id="IPR001128">
    <property type="entry name" value="Cyt_P450"/>
</dbReference>
<dbReference type="Proteomes" id="UP001163823">
    <property type="component" value="Chromosome 14"/>
</dbReference>
<gene>
    <name evidence="14" type="ORF">O6P43_033718</name>
</gene>
<evidence type="ECO:0000256" key="11">
    <source>
        <dbReference type="ARBA" id="ARBA00084112"/>
    </source>
</evidence>
<dbReference type="PRINTS" id="PR00463">
    <property type="entry name" value="EP450I"/>
</dbReference>
<dbReference type="GO" id="GO:0016132">
    <property type="term" value="P:brassinosteroid biosynthetic process"/>
    <property type="evidence" value="ECO:0007669"/>
    <property type="project" value="UniProtKB-KW"/>
</dbReference>
<organism evidence="14 15">
    <name type="scientific">Quillaja saponaria</name>
    <name type="common">Soap bark tree</name>
    <dbReference type="NCBI Taxonomy" id="32244"/>
    <lineage>
        <taxon>Eukaryota</taxon>
        <taxon>Viridiplantae</taxon>
        <taxon>Streptophyta</taxon>
        <taxon>Embryophyta</taxon>
        <taxon>Tracheophyta</taxon>
        <taxon>Spermatophyta</taxon>
        <taxon>Magnoliopsida</taxon>
        <taxon>eudicotyledons</taxon>
        <taxon>Gunneridae</taxon>
        <taxon>Pentapetalae</taxon>
        <taxon>rosids</taxon>
        <taxon>fabids</taxon>
        <taxon>Fabales</taxon>
        <taxon>Quillajaceae</taxon>
        <taxon>Quillaja</taxon>
    </lineage>
</organism>
<dbReference type="Pfam" id="PF00067">
    <property type="entry name" value="p450"/>
    <property type="match status" value="1"/>
</dbReference>
<keyword evidence="15" id="KW-1185">Reference proteome</keyword>
<dbReference type="PANTHER" id="PTHR24286">
    <property type="entry name" value="CYTOCHROME P450 26"/>
    <property type="match status" value="1"/>
</dbReference>
<evidence type="ECO:0000256" key="2">
    <source>
        <dbReference type="ARBA" id="ARBA00010617"/>
    </source>
</evidence>
<dbReference type="SUPFAM" id="SSF48264">
    <property type="entry name" value="Cytochrome P450"/>
    <property type="match status" value="1"/>
</dbReference>
<evidence type="ECO:0000256" key="1">
    <source>
        <dbReference type="ARBA" id="ARBA00004167"/>
    </source>
</evidence>
<feature type="transmembrane region" description="Helical" evidence="13">
    <location>
        <begin position="6"/>
        <end position="24"/>
    </location>
</feature>
<keyword evidence="3 13" id="KW-0812">Transmembrane</keyword>
<keyword evidence="11" id="KW-0443">Lipid metabolism</keyword>
<evidence type="ECO:0000256" key="6">
    <source>
        <dbReference type="ARBA" id="ARBA00022989"/>
    </source>
</evidence>
<dbReference type="GO" id="GO:0005506">
    <property type="term" value="F:iron ion binding"/>
    <property type="evidence" value="ECO:0007669"/>
    <property type="project" value="InterPro"/>
</dbReference>
<evidence type="ECO:0000256" key="5">
    <source>
        <dbReference type="ARBA" id="ARBA00022955"/>
    </source>
</evidence>
<dbReference type="Gene3D" id="1.10.630.10">
    <property type="entry name" value="Cytochrome P450"/>
    <property type="match status" value="1"/>
</dbReference>
<keyword evidence="5" id="KW-0752">Steroid biosynthesis</keyword>
<evidence type="ECO:0000313" key="14">
    <source>
        <dbReference type="EMBL" id="KAJ7944297.1"/>
    </source>
</evidence>
<keyword evidence="9 13" id="KW-0472">Membrane</keyword>
<keyword evidence="12" id="KW-0349">Heme</keyword>
<dbReference type="InterPro" id="IPR002401">
    <property type="entry name" value="Cyt_P450_E_grp-I"/>
</dbReference>
<evidence type="ECO:0000256" key="13">
    <source>
        <dbReference type="SAM" id="Phobius"/>
    </source>
</evidence>
<protein>
    <submittedName>
        <fullName evidence="14">Cytochrome P450 family protein</fullName>
    </submittedName>
</protein>
<keyword evidence="6 13" id="KW-1133">Transmembrane helix</keyword>
<evidence type="ECO:0000256" key="10">
    <source>
        <dbReference type="ARBA" id="ARBA00052902"/>
    </source>
</evidence>
<dbReference type="CDD" id="cd11043">
    <property type="entry name" value="CYP90-like"/>
    <property type="match status" value="1"/>
</dbReference>
<evidence type="ECO:0000256" key="9">
    <source>
        <dbReference type="ARBA" id="ARBA00023136"/>
    </source>
</evidence>
<name>A0AAD7KRD4_QUISA</name>
<dbReference type="PRINTS" id="PR00385">
    <property type="entry name" value="P450"/>
</dbReference>
<dbReference type="AlphaFoldDB" id="A0AAD7KRD4"/>
<dbReference type="KEGG" id="qsa:O6P43_033718"/>
<dbReference type="EMBL" id="JARAOO010000014">
    <property type="protein sequence ID" value="KAJ7944297.1"/>
    <property type="molecule type" value="Genomic_DNA"/>
</dbReference>
<keyword evidence="11" id="KW-1069">Brassinosteroid biosynthesis</keyword>
<evidence type="ECO:0000313" key="15">
    <source>
        <dbReference type="Proteomes" id="UP001163823"/>
    </source>
</evidence>
<reference evidence="14" key="1">
    <citation type="journal article" date="2023" name="Science">
        <title>Elucidation of the pathway for biosynthesis of saponin adjuvants from the soapbark tree.</title>
        <authorList>
            <person name="Reed J."/>
            <person name="Orme A."/>
            <person name="El-Demerdash A."/>
            <person name="Owen C."/>
            <person name="Martin L.B.B."/>
            <person name="Misra R.C."/>
            <person name="Kikuchi S."/>
            <person name="Rejzek M."/>
            <person name="Martin A.C."/>
            <person name="Harkess A."/>
            <person name="Leebens-Mack J."/>
            <person name="Louveau T."/>
            <person name="Stephenson M.J."/>
            <person name="Osbourn A."/>
        </authorList>
    </citation>
    <scope>NUCLEOTIDE SEQUENCE</scope>
    <source>
        <tissue evidence="14">Leaf</tissue>
    </source>
</reference>
<keyword evidence="4 12" id="KW-0479">Metal-binding</keyword>